<dbReference type="PANTHER" id="PTHR37540">
    <property type="entry name" value="TRANSCRIPTION FACTOR (ACR-2), PUTATIVE-RELATED-RELATED"/>
    <property type="match status" value="1"/>
</dbReference>
<dbReference type="Proteomes" id="UP000243081">
    <property type="component" value="Unassembled WGS sequence"/>
</dbReference>
<protein>
    <recommendedName>
        <fullName evidence="5">Tachykinin family protein</fullName>
    </recommendedName>
</protein>
<reference evidence="3 4" key="1">
    <citation type="submission" date="2016-03" db="EMBL/GenBank/DDBJ databases">
        <title>Fine-scale spatial genetic structure of a fungal parasite of coffee scale insects.</title>
        <authorList>
            <person name="Jackson D."/>
            <person name="Zemenick K.A."/>
            <person name="Malloure B."/>
            <person name="Quandt C.A."/>
            <person name="James T.Y."/>
        </authorList>
    </citation>
    <scope>NUCLEOTIDE SEQUENCE [LARGE SCALE GENOMIC DNA]</scope>
    <source>
        <strain evidence="3 4">UM487</strain>
    </source>
</reference>
<evidence type="ECO:0000313" key="4">
    <source>
        <dbReference type="Proteomes" id="UP000243081"/>
    </source>
</evidence>
<gene>
    <name evidence="3" type="ORF">LLEC1_04460</name>
</gene>
<dbReference type="InterPro" id="IPR021858">
    <property type="entry name" value="Fun_TF"/>
</dbReference>
<evidence type="ECO:0000256" key="2">
    <source>
        <dbReference type="SAM" id="MobiDB-lite"/>
    </source>
</evidence>
<accession>A0A179IE61</accession>
<keyword evidence="1" id="KW-0539">Nucleus</keyword>
<keyword evidence="4" id="KW-1185">Reference proteome</keyword>
<dbReference type="Pfam" id="PF11951">
    <property type="entry name" value="Fungal_trans_2"/>
    <property type="match status" value="1"/>
</dbReference>
<name>A0A179IE61_CORDF</name>
<dbReference type="AlphaFoldDB" id="A0A179IE61"/>
<evidence type="ECO:0008006" key="5">
    <source>
        <dbReference type="Google" id="ProtNLM"/>
    </source>
</evidence>
<evidence type="ECO:0000313" key="3">
    <source>
        <dbReference type="EMBL" id="OAQ99978.1"/>
    </source>
</evidence>
<feature type="compositionally biased region" description="Basic residues" evidence="2">
    <location>
        <begin position="37"/>
        <end position="59"/>
    </location>
</feature>
<feature type="compositionally biased region" description="Low complexity" evidence="2">
    <location>
        <begin position="69"/>
        <end position="89"/>
    </location>
</feature>
<dbReference type="OrthoDB" id="4159781at2759"/>
<organism evidence="3 4">
    <name type="scientific">Cordyceps confragosa</name>
    <name type="common">Lecanicillium lecanii</name>
    <dbReference type="NCBI Taxonomy" id="2714763"/>
    <lineage>
        <taxon>Eukaryota</taxon>
        <taxon>Fungi</taxon>
        <taxon>Dikarya</taxon>
        <taxon>Ascomycota</taxon>
        <taxon>Pezizomycotina</taxon>
        <taxon>Sordariomycetes</taxon>
        <taxon>Hypocreomycetidae</taxon>
        <taxon>Hypocreales</taxon>
        <taxon>Cordycipitaceae</taxon>
        <taxon>Akanthomyces</taxon>
    </lineage>
</organism>
<dbReference type="EMBL" id="LUKN01001920">
    <property type="protein sequence ID" value="OAQ99978.1"/>
    <property type="molecule type" value="Genomic_DNA"/>
</dbReference>
<comment type="caution">
    <text evidence="3">The sequence shown here is derived from an EMBL/GenBank/DDBJ whole genome shotgun (WGS) entry which is preliminary data.</text>
</comment>
<dbReference type="OMA" id="MSKPSWF"/>
<evidence type="ECO:0000256" key="1">
    <source>
        <dbReference type="ARBA" id="ARBA00023242"/>
    </source>
</evidence>
<dbReference type="PANTHER" id="PTHR37540:SF5">
    <property type="entry name" value="TRANSCRIPTION FACTOR DOMAIN-CONTAINING PROTEIN"/>
    <property type="match status" value="1"/>
</dbReference>
<sequence>MESNDNVPPLVERAPEFVFVSEQDQSSVRSHAMREHWKQRHHTRELKRRKSLSHSHVQRPLRPNTSQHSSGSISTTSRASHSSSASPTKPSTPPAADAVSNGAQDSASGILGGLFSALGSGVMLNGGGIPAQLFEGVNRALACGRLDPFDAFPVRLTSEHHKLLHHWLSKYAAMMFEDLPSATFNPMRDVWFPLDLSNAASFNAVMAHSAAHLAHMQGIQDSEEALKFKMEAVRIVTLWMNNSERALSDDAFAAVLRLLTYERYWGTETEWKIHRYGLSKMVAARGGITALEGNWRLALAIFLVLLMSKPTWFDSSNHIWELSKTDASEPEHPILGHAENVLKVRSLWLISFIQDLRTFMETPSAQLTQYPNIQAAMAILVADFRQSAQDAGLGGNDVFTTHEFSRVACMFFICVLLQSVSQPSTPSPGGWDSVMSDATENADSLLIVDNVLSESGIPWQTAGPEELYSTLFHGVYDLPDKANKMEYVLNLTSVLGQTSSEARRGVSKCLLHILYPNQANPSMVYRGDNWTPDSLLSSIHGL</sequence>
<proteinExistence type="predicted"/>
<feature type="region of interest" description="Disordered" evidence="2">
    <location>
        <begin position="1"/>
        <end position="103"/>
    </location>
</feature>